<sequence>MGWLGTHWSAVWLLAAFVLGAGFNMLCDWLKGRRAKRREEPPAVAPEPVENTRTEHERREVFELQKLIDAHEALTEFARGTFNAYFPMEGKNIAGPNYRWRGGVDVRIMNEVSEAGLRLHALEGLVLDDRIRELVRTARASLQLHFEVATVEQAKAAFNYAATALEEAQSALAQRIREIYGRSPTNTRSEAF</sequence>
<keyword evidence="3" id="KW-1185">Reference proteome</keyword>
<comment type="caution">
    <text evidence="2">The sequence shown here is derived from an EMBL/GenBank/DDBJ whole genome shotgun (WGS) entry which is preliminary data.</text>
</comment>
<dbReference type="RefSeq" id="WP_144642263.1">
    <property type="nucleotide sequence ID" value="NZ_BNAX01000002.1"/>
</dbReference>
<protein>
    <submittedName>
        <fullName evidence="2">Uncharacterized protein</fullName>
    </submittedName>
</protein>
<proteinExistence type="predicted"/>
<dbReference type="AlphaFoldDB" id="A0A558A549"/>
<keyword evidence="1" id="KW-0812">Transmembrane</keyword>
<organism evidence="2 3">
    <name type="scientific">Amycolatopsis acidiphila</name>
    <dbReference type="NCBI Taxonomy" id="715473"/>
    <lineage>
        <taxon>Bacteria</taxon>
        <taxon>Bacillati</taxon>
        <taxon>Actinomycetota</taxon>
        <taxon>Actinomycetes</taxon>
        <taxon>Pseudonocardiales</taxon>
        <taxon>Pseudonocardiaceae</taxon>
        <taxon>Amycolatopsis</taxon>
    </lineage>
</organism>
<dbReference type="Proteomes" id="UP000318578">
    <property type="component" value="Unassembled WGS sequence"/>
</dbReference>
<feature type="transmembrane region" description="Helical" evidence="1">
    <location>
        <begin position="6"/>
        <end position="27"/>
    </location>
</feature>
<accession>A0A558A549</accession>
<name>A0A558A549_9PSEU</name>
<dbReference type="EMBL" id="VJZA01000048">
    <property type="protein sequence ID" value="TVT19348.1"/>
    <property type="molecule type" value="Genomic_DNA"/>
</dbReference>
<evidence type="ECO:0000313" key="3">
    <source>
        <dbReference type="Proteomes" id="UP000318578"/>
    </source>
</evidence>
<evidence type="ECO:0000313" key="2">
    <source>
        <dbReference type="EMBL" id="TVT19348.1"/>
    </source>
</evidence>
<evidence type="ECO:0000256" key="1">
    <source>
        <dbReference type="SAM" id="Phobius"/>
    </source>
</evidence>
<keyword evidence="1" id="KW-1133">Transmembrane helix</keyword>
<gene>
    <name evidence="2" type="ORF">FNH06_24640</name>
</gene>
<keyword evidence="1" id="KW-0472">Membrane</keyword>
<reference evidence="2 3" key="1">
    <citation type="submission" date="2019-07" db="EMBL/GenBank/DDBJ databases">
        <title>New species of Amycolatopsis and Streptomyces.</title>
        <authorList>
            <person name="Duangmal K."/>
            <person name="Teo W.F.A."/>
            <person name="Lipun K."/>
        </authorList>
    </citation>
    <scope>NUCLEOTIDE SEQUENCE [LARGE SCALE GENOMIC DNA]</scope>
    <source>
        <strain evidence="2 3">JCM 30562</strain>
    </source>
</reference>